<evidence type="ECO:0000256" key="15">
    <source>
        <dbReference type="ARBA" id="ARBA00023577"/>
    </source>
</evidence>
<accession>A0A2A9HFV7</accession>
<feature type="binding site" evidence="16">
    <location>
        <position position="97"/>
    </location>
    <ligand>
        <name>substrate</name>
    </ligand>
</feature>
<dbReference type="SUPFAM" id="SSF53659">
    <property type="entry name" value="Isocitrate/Isopropylmalate dehydrogenase-like"/>
    <property type="match status" value="1"/>
</dbReference>
<dbReference type="SMART" id="SM01329">
    <property type="entry name" value="Iso_dh"/>
    <property type="match status" value="1"/>
</dbReference>
<evidence type="ECO:0000256" key="16">
    <source>
        <dbReference type="HAMAP-Rule" id="MF_01033"/>
    </source>
</evidence>
<dbReference type="AlphaFoldDB" id="A0A2A9HFV7"/>
<evidence type="ECO:0000313" key="20">
    <source>
        <dbReference type="Proteomes" id="UP000223071"/>
    </source>
</evidence>
<dbReference type="Proteomes" id="UP000223071">
    <property type="component" value="Unassembled WGS sequence"/>
</dbReference>
<keyword evidence="20" id="KW-1185">Reference proteome</keyword>
<comment type="similarity">
    <text evidence="5 16">Belongs to the isocitrate and isopropylmalate dehydrogenases family. LeuB type 1 subfamily.</text>
</comment>
<keyword evidence="16" id="KW-0464">Manganese</keyword>
<dbReference type="InterPro" id="IPR024084">
    <property type="entry name" value="IsoPropMal-DH-like_dom"/>
</dbReference>
<feature type="site" description="Important for catalysis" evidence="16">
    <location>
        <position position="142"/>
    </location>
</feature>
<evidence type="ECO:0000256" key="8">
    <source>
        <dbReference type="ARBA" id="ARBA00022490"/>
    </source>
</evidence>
<feature type="binding site" evidence="16">
    <location>
        <begin position="77"/>
        <end position="90"/>
    </location>
    <ligand>
        <name>NAD(+)</name>
        <dbReference type="ChEBI" id="CHEBI:57540"/>
    </ligand>
</feature>
<protein>
    <recommendedName>
        <fullName evidence="16">3-isopropylmalate dehydrogenase</fullName>
        <ecNumber evidence="16">1.1.1.85</ecNumber>
    </recommendedName>
    <alternativeName>
        <fullName evidence="16">3-IPM-DH</fullName>
    </alternativeName>
    <alternativeName>
        <fullName evidence="16">Beta-IPM dehydrogenase</fullName>
        <shortName evidence="16">IMDH</shortName>
    </alternativeName>
</protein>
<evidence type="ECO:0000259" key="18">
    <source>
        <dbReference type="SMART" id="SM01329"/>
    </source>
</evidence>
<feature type="site" description="Important for catalysis" evidence="16">
    <location>
        <position position="192"/>
    </location>
</feature>
<feature type="binding site" evidence="16">
    <location>
        <position position="252"/>
    </location>
    <ligand>
        <name>Mg(2+)</name>
        <dbReference type="ChEBI" id="CHEBI:18420"/>
    </ligand>
</feature>
<evidence type="ECO:0000256" key="4">
    <source>
        <dbReference type="ARBA" id="ARBA00004762"/>
    </source>
</evidence>
<evidence type="ECO:0000256" key="9">
    <source>
        <dbReference type="ARBA" id="ARBA00022605"/>
    </source>
</evidence>
<dbReference type="GO" id="GO:0005829">
    <property type="term" value="C:cytosol"/>
    <property type="evidence" value="ECO:0007669"/>
    <property type="project" value="TreeGrafter"/>
</dbReference>
<evidence type="ECO:0000256" key="14">
    <source>
        <dbReference type="ARBA" id="ARBA00023304"/>
    </source>
</evidence>
<gene>
    <name evidence="16" type="primary">leuB</name>
    <name evidence="19" type="ORF">A9A59_1177</name>
</gene>
<evidence type="ECO:0000256" key="12">
    <source>
        <dbReference type="ARBA" id="ARBA00023002"/>
    </source>
</evidence>
<dbReference type="GO" id="GO:0000287">
    <property type="term" value="F:magnesium ion binding"/>
    <property type="evidence" value="ECO:0007669"/>
    <property type="project" value="InterPro"/>
</dbReference>
<dbReference type="UniPathway" id="UPA00048">
    <property type="reaction ID" value="UER00072"/>
</dbReference>
<comment type="caution">
    <text evidence="19">The sequence shown here is derived from an EMBL/GenBank/DDBJ whole genome shotgun (WGS) entry which is preliminary data.</text>
</comment>
<keyword evidence="14 16" id="KW-0100">Branched-chain amino acid biosynthesis</keyword>
<keyword evidence="9 16" id="KW-0028">Amino-acid biosynthesis</keyword>
<feature type="binding site" evidence="16">
    <location>
        <position position="224"/>
    </location>
    <ligand>
        <name>Mg(2+)</name>
        <dbReference type="ChEBI" id="CHEBI:18420"/>
    </ligand>
</feature>
<keyword evidence="13 16" id="KW-0520">NAD</keyword>
<dbReference type="HAMAP" id="MF_01033">
    <property type="entry name" value="LeuB_type1"/>
    <property type="match status" value="1"/>
</dbReference>
<feature type="binding site" evidence="16">
    <location>
        <begin position="287"/>
        <end position="299"/>
    </location>
    <ligand>
        <name>NAD(+)</name>
        <dbReference type="ChEBI" id="CHEBI:57540"/>
    </ligand>
</feature>
<keyword evidence="10 16" id="KW-0479">Metal-binding</keyword>
<comment type="subcellular location">
    <subcellularLocation>
        <location evidence="3 16">Cytoplasm</location>
    </subcellularLocation>
</comment>
<dbReference type="EMBL" id="PDJQ01000001">
    <property type="protein sequence ID" value="PFG73970.1"/>
    <property type="molecule type" value="Genomic_DNA"/>
</dbReference>
<dbReference type="InterPro" id="IPR004429">
    <property type="entry name" value="Isopropylmalate_DH"/>
</dbReference>
<feature type="binding site" evidence="16">
    <location>
        <position position="107"/>
    </location>
    <ligand>
        <name>substrate</name>
    </ligand>
</feature>
<feature type="binding site" evidence="16">
    <location>
        <position position="248"/>
    </location>
    <ligand>
        <name>Mg(2+)</name>
        <dbReference type="ChEBI" id="CHEBI:18420"/>
    </ligand>
</feature>
<evidence type="ECO:0000313" key="19">
    <source>
        <dbReference type="EMBL" id="PFG73970.1"/>
    </source>
</evidence>
<keyword evidence="7 16" id="KW-0432">Leucine biosynthesis</keyword>
<evidence type="ECO:0000256" key="17">
    <source>
        <dbReference type="RuleBase" id="RU004445"/>
    </source>
</evidence>
<evidence type="ECO:0000256" key="2">
    <source>
        <dbReference type="ARBA" id="ARBA00001936"/>
    </source>
</evidence>
<dbReference type="NCBIfam" id="TIGR00169">
    <property type="entry name" value="leuB"/>
    <property type="match status" value="1"/>
</dbReference>
<comment type="cofactor">
    <cofactor evidence="16 17">
        <name>Mg(2+)</name>
        <dbReference type="ChEBI" id="CHEBI:18420"/>
    </cofactor>
    <cofactor evidence="16 17">
        <name>Mn(2+)</name>
        <dbReference type="ChEBI" id="CHEBI:29035"/>
    </cofactor>
    <text evidence="16 17">Binds 1 Mg(2+) or Mn(2+) ion per subunit.</text>
</comment>
<comment type="function">
    <text evidence="15 16 17">Catalyzes the oxidation of 3-carboxy-2-hydroxy-4-methylpentanoate (3-isopropylmalate) to 3-carboxy-4-methyl-2-oxopentanoate. The product decarboxylates to 4-methyl-2 oxopentanoate.</text>
</comment>
<evidence type="ECO:0000256" key="1">
    <source>
        <dbReference type="ARBA" id="ARBA00000624"/>
    </source>
</evidence>
<evidence type="ECO:0000256" key="3">
    <source>
        <dbReference type="ARBA" id="ARBA00004496"/>
    </source>
</evidence>
<evidence type="ECO:0000256" key="6">
    <source>
        <dbReference type="ARBA" id="ARBA00011738"/>
    </source>
</evidence>
<dbReference type="Gene3D" id="3.40.718.10">
    <property type="entry name" value="Isopropylmalate Dehydrogenase"/>
    <property type="match status" value="1"/>
</dbReference>
<comment type="subunit">
    <text evidence="6 16 17">Homodimer.</text>
</comment>
<organism evidence="19 20">
    <name type="scientific">Tepidiforma thermophila (strain KCTC 52669 / CGMCC 1.13589 / G233)</name>
    <dbReference type="NCBI Taxonomy" id="2761530"/>
    <lineage>
        <taxon>Bacteria</taxon>
        <taxon>Bacillati</taxon>
        <taxon>Chloroflexota</taxon>
        <taxon>Tepidiformia</taxon>
        <taxon>Tepidiformales</taxon>
        <taxon>Tepidiformaceae</taxon>
        <taxon>Tepidiforma</taxon>
    </lineage>
</organism>
<dbReference type="EC" id="1.1.1.85" evidence="16"/>
<evidence type="ECO:0000256" key="10">
    <source>
        <dbReference type="ARBA" id="ARBA00022723"/>
    </source>
</evidence>
<evidence type="ECO:0000256" key="11">
    <source>
        <dbReference type="ARBA" id="ARBA00022842"/>
    </source>
</evidence>
<comment type="cofactor">
    <cofactor evidence="2">
        <name>Mn(2+)</name>
        <dbReference type="ChEBI" id="CHEBI:29035"/>
    </cofactor>
</comment>
<reference evidence="19 20" key="1">
    <citation type="submission" date="2017-09" db="EMBL/GenBank/DDBJ databases">
        <title>Sequencing the genomes of two abundant thermophiles in Great Basin hot springs: Thermocrinis jamiesonii and novel Chloroflexi Thermoflexus hugenholtzii.</title>
        <authorList>
            <person name="Hedlund B."/>
        </authorList>
    </citation>
    <scope>NUCLEOTIDE SEQUENCE [LARGE SCALE GENOMIC DNA]</scope>
    <source>
        <strain evidence="19 20">G233</strain>
    </source>
</reference>
<dbReference type="GO" id="GO:0003862">
    <property type="term" value="F:3-isopropylmalate dehydrogenase activity"/>
    <property type="evidence" value="ECO:0007669"/>
    <property type="project" value="UniProtKB-UniRule"/>
</dbReference>
<feature type="binding site" evidence="16">
    <location>
        <position position="135"/>
    </location>
    <ligand>
        <name>substrate</name>
    </ligand>
</feature>
<keyword evidence="8 16" id="KW-0963">Cytoplasm</keyword>
<proteinExistence type="inferred from homology"/>
<comment type="catalytic activity">
    <reaction evidence="1 16 17">
        <text>(2R,3S)-3-isopropylmalate + NAD(+) = 4-methyl-2-oxopentanoate + CO2 + NADH</text>
        <dbReference type="Rhea" id="RHEA:32271"/>
        <dbReference type="ChEBI" id="CHEBI:16526"/>
        <dbReference type="ChEBI" id="CHEBI:17865"/>
        <dbReference type="ChEBI" id="CHEBI:35121"/>
        <dbReference type="ChEBI" id="CHEBI:57540"/>
        <dbReference type="ChEBI" id="CHEBI:57945"/>
        <dbReference type="EC" id="1.1.1.85"/>
    </reaction>
</comment>
<dbReference type="PANTHER" id="PTHR42979">
    <property type="entry name" value="3-ISOPROPYLMALATE DEHYDROGENASE"/>
    <property type="match status" value="1"/>
</dbReference>
<dbReference type="InterPro" id="IPR019818">
    <property type="entry name" value="IsoCit/isopropylmalate_DH_CS"/>
</dbReference>
<dbReference type="PANTHER" id="PTHR42979:SF1">
    <property type="entry name" value="3-ISOPROPYLMALATE DEHYDROGENASE"/>
    <property type="match status" value="1"/>
</dbReference>
<evidence type="ECO:0000256" key="5">
    <source>
        <dbReference type="ARBA" id="ARBA00008319"/>
    </source>
</evidence>
<evidence type="ECO:0000256" key="13">
    <source>
        <dbReference type="ARBA" id="ARBA00023027"/>
    </source>
</evidence>
<sequence length="362" mass="39374">MATFRILVTPGDGIGPEVMEEALKVLGRVQQRFGHEFVYDEETIGGAAIDRYGVALRPETIAKAKASDAVLFGAVGGPKWDDPRASVRPEDAILGMRKQLGLFANLRPVRVAPELIGESTLKPEVLQGVDMVVIRELTGGLYFGKPKRRWENAEGRQAVDTLRYSEREVARVCHVAFQLARQRRKKVTSVDKANVLRTGQLWREVATEVGKQYPDVELEHILVDACAMYLVRRPASFDVIVTENMFGDILTDEAAMLAGSMGMMPSASLGRRRKDGTGIGLYEPIHGSAPDIAGQGKANPLAMILSAAMMLRLSLGLDREAKAVEDAVDAVIREGLRTPDIAGPGAKVVDTRTMGSAVAERI</sequence>
<dbReference type="GO" id="GO:0009098">
    <property type="term" value="P:L-leucine biosynthetic process"/>
    <property type="evidence" value="ECO:0007669"/>
    <property type="project" value="UniProtKB-UniRule"/>
</dbReference>
<dbReference type="PROSITE" id="PS00470">
    <property type="entry name" value="IDH_IMDH"/>
    <property type="match status" value="1"/>
</dbReference>
<name>A0A2A9HFV7_TEPT2</name>
<dbReference type="Pfam" id="PF00180">
    <property type="entry name" value="Iso_dh"/>
    <property type="match status" value="1"/>
</dbReference>
<keyword evidence="11 16" id="KW-0460">Magnesium</keyword>
<keyword evidence="12 16" id="KW-0560">Oxidoreductase</keyword>
<dbReference type="RefSeq" id="WP_098503392.1">
    <property type="nucleotide sequence ID" value="NZ_PDJQ01000001.1"/>
</dbReference>
<dbReference type="GO" id="GO:0051287">
    <property type="term" value="F:NAD binding"/>
    <property type="evidence" value="ECO:0007669"/>
    <property type="project" value="InterPro"/>
</dbReference>
<dbReference type="FunFam" id="3.40.718.10:FF:000028">
    <property type="entry name" value="3-isopropylmalate dehydrogenase"/>
    <property type="match status" value="1"/>
</dbReference>
<feature type="domain" description="Isopropylmalate dehydrogenase-like" evidence="18">
    <location>
        <begin position="5"/>
        <end position="358"/>
    </location>
</feature>
<evidence type="ECO:0000256" key="7">
    <source>
        <dbReference type="ARBA" id="ARBA00022430"/>
    </source>
</evidence>
<feature type="binding site" evidence="16">
    <location>
        <position position="224"/>
    </location>
    <ligand>
        <name>substrate</name>
    </ligand>
</feature>
<comment type="pathway">
    <text evidence="4 16 17">Amino-acid biosynthesis; L-leucine biosynthesis; L-leucine from 3-methyl-2-oxobutanoate: step 3/4.</text>
</comment>